<proteinExistence type="predicted"/>
<name>A0A6H9YWY5_9ACTN</name>
<dbReference type="GO" id="GO:0008218">
    <property type="term" value="P:bioluminescence"/>
    <property type="evidence" value="ECO:0007669"/>
    <property type="project" value="InterPro"/>
</dbReference>
<dbReference type="Proteomes" id="UP000468735">
    <property type="component" value="Unassembled WGS sequence"/>
</dbReference>
<dbReference type="OrthoDB" id="580775at2"/>
<evidence type="ECO:0000313" key="3">
    <source>
        <dbReference type="Proteomes" id="UP000468735"/>
    </source>
</evidence>
<dbReference type="InterPro" id="IPR008670">
    <property type="entry name" value="CoA_reduct_LuxC"/>
</dbReference>
<dbReference type="AlphaFoldDB" id="A0A6H9YWY5"/>
<reference evidence="2 3" key="1">
    <citation type="submission" date="2019-09" db="EMBL/GenBank/DDBJ databases">
        <title>Actinomadura physcomitrii sp. nov., a novel actinomycete isolated from moss [Physcomitrium sphaericum (Ludw) Fuernr].</title>
        <authorList>
            <person name="Zhuang X."/>
            <person name="Liu C."/>
        </authorList>
    </citation>
    <scope>NUCLEOTIDE SEQUENCE [LARGE SCALE GENOMIC DNA]</scope>
    <source>
        <strain evidence="2 3">HMC1</strain>
    </source>
</reference>
<organism evidence="2 3">
    <name type="scientific">Actinomadura rudentiformis</name>
    <dbReference type="NCBI Taxonomy" id="359158"/>
    <lineage>
        <taxon>Bacteria</taxon>
        <taxon>Bacillati</taxon>
        <taxon>Actinomycetota</taxon>
        <taxon>Actinomycetes</taxon>
        <taxon>Streptosporangiales</taxon>
        <taxon>Thermomonosporaceae</taxon>
        <taxon>Actinomadura</taxon>
    </lineage>
</organism>
<keyword evidence="1" id="KW-0521">NADP</keyword>
<gene>
    <name evidence="2" type="ORF">F8566_05920</name>
</gene>
<keyword evidence="3" id="KW-1185">Reference proteome</keyword>
<evidence type="ECO:0000313" key="2">
    <source>
        <dbReference type="EMBL" id="KAB2351747.1"/>
    </source>
</evidence>
<comment type="caution">
    <text evidence="2">The sequence shown here is derived from an EMBL/GenBank/DDBJ whole genome shotgun (WGS) entry which is preliminary data.</text>
</comment>
<dbReference type="Pfam" id="PF05893">
    <property type="entry name" value="LuxC"/>
    <property type="match status" value="1"/>
</dbReference>
<dbReference type="InterPro" id="IPR016161">
    <property type="entry name" value="Ald_DH/histidinol_DH"/>
</dbReference>
<dbReference type="RefSeq" id="WP_151558796.1">
    <property type="nucleotide sequence ID" value="NZ_WBMT01000002.1"/>
</dbReference>
<protein>
    <submittedName>
        <fullName evidence="2">Gamma-glutamyl phosphate reductase</fullName>
    </submittedName>
</protein>
<accession>A0A6H9YWY5</accession>
<evidence type="ECO:0000256" key="1">
    <source>
        <dbReference type="ARBA" id="ARBA00022857"/>
    </source>
</evidence>
<dbReference type="SUPFAM" id="SSF53720">
    <property type="entry name" value="ALDH-like"/>
    <property type="match status" value="1"/>
</dbReference>
<dbReference type="EMBL" id="WBMT01000002">
    <property type="protein sequence ID" value="KAB2351747.1"/>
    <property type="molecule type" value="Genomic_DNA"/>
</dbReference>
<dbReference type="GO" id="GO:0003995">
    <property type="term" value="F:acyl-CoA dehydrogenase activity"/>
    <property type="evidence" value="ECO:0007669"/>
    <property type="project" value="InterPro"/>
</dbReference>
<sequence>MSVRQHFPSGEPVPVGTLLAEVTAPPVGGPLTFGDERLKEFLGAVSRRLLKPSVMRRHPELGALGFFLRPSELSRVLEGAAEHSDDRLRFPRGLVFHIPPANVDTVFVYSWALSALAGNANIVRLSTRGGGASSVILQVLHDALDQADPAVAQTQRLVGYERSDATTEALSAACDLRVVWGGDASVTAIRRHRLRPSARDLTFPDRSSLAAISVNGWHAAGPERRRAVVDGFANDTYWFDQAACSSPRTLFWVGEPAAAADARRQFEDLLAETVAARGFTVDAAMAVEKRVATYGMAAAGDASAIRFQGNTIATLDLTEPARLPRRWLGAGTFACAVIDDLDDLIPLITRKDQTLSTFGFPPAALRAFAAAAGARGVDRVVPVGSALSFAAIWDGYDLLREFSRVMTISPGGSL</sequence>